<evidence type="ECO:0000259" key="5">
    <source>
        <dbReference type="PROSITE" id="PS50110"/>
    </source>
</evidence>
<evidence type="ECO:0000259" key="4">
    <source>
        <dbReference type="PROSITE" id="PS50043"/>
    </source>
</evidence>
<feature type="modified residue" description="4-aspartylphosphate" evidence="3">
    <location>
        <position position="53"/>
    </location>
</feature>
<dbReference type="Proteomes" id="UP000813672">
    <property type="component" value="Unassembled WGS sequence"/>
</dbReference>
<dbReference type="PROSITE" id="PS00622">
    <property type="entry name" value="HTH_LUXR_1"/>
    <property type="match status" value="1"/>
</dbReference>
<dbReference type="SUPFAM" id="SSF52172">
    <property type="entry name" value="CheY-like"/>
    <property type="match status" value="1"/>
</dbReference>
<proteinExistence type="predicted"/>
<dbReference type="Pfam" id="PF00072">
    <property type="entry name" value="Response_reg"/>
    <property type="match status" value="1"/>
</dbReference>
<sequence>MRILIADDHHLVRETIGAFIEAKMDVRVEKADNLTEACDIVERDGAFDLVLLDYDMPGMDGLNGLKRMISLNADRPVALLSGAASRRIAETALALGAVGFIPKTMNARSMVLAVRFMVEGEVFAPFDFLFGEAEQTPWELTGREKDVLQGICNGWSNKEIARELAVHETTVKMHVRALTKKMNAKNRTHAAMLARENGFS</sequence>
<evidence type="ECO:0000256" key="1">
    <source>
        <dbReference type="ARBA" id="ARBA00022553"/>
    </source>
</evidence>
<feature type="domain" description="HTH luxR-type" evidence="4">
    <location>
        <begin position="133"/>
        <end position="198"/>
    </location>
</feature>
<evidence type="ECO:0000313" key="7">
    <source>
        <dbReference type="Proteomes" id="UP000813672"/>
    </source>
</evidence>
<protein>
    <submittedName>
        <fullName evidence="6">Response regulator transcription factor</fullName>
    </submittedName>
</protein>
<dbReference type="PROSITE" id="PS50110">
    <property type="entry name" value="RESPONSE_REGULATORY"/>
    <property type="match status" value="1"/>
</dbReference>
<dbReference type="RefSeq" id="WP_234221053.1">
    <property type="nucleotide sequence ID" value="NZ_JAGQAF010000011.1"/>
</dbReference>
<accession>A0A9Q3ZPI9</accession>
<evidence type="ECO:0000313" key="6">
    <source>
        <dbReference type="EMBL" id="MCE8539116.1"/>
    </source>
</evidence>
<dbReference type="Gene3D" id="1.10.10.10">
    <property type="entry name" value="Winged helix-like DNA-binding domain superfamily/Winged helix DNA-binding domain"/>
    <property type="match status" value="1"/>
</dbReference>
<keyword evidence="1 3" id="KW-0597">Phosphoprotein</keyword>
<dbReference type="InterPro" id="IPR036388">
    <property type="entry name" value="WH-like_DNA-bd_sf"/>
</dbReference>
<dbReference type="InterPro" id="IPR058245">
    <property type="entry name" value="NreC/VraR/RcsB-like_REC"/>
</dbReference>
<evidence type="ECO:0000256" key="3">
    <source>
        <dbReference type="PROSITE-ProRule" id="PRU00169"/>
    </source>
</evidence>
<feature type="domain" description="Response regulatory" evidence="5">
    <location>
        <begin position="2"/>
        <end position="118"/>
    </location>
</feature>
<dbReference type="GO" id="GO:0000160">
    <property type="term" value="P:phosphorelay signal transduction system"/>
    <property type="evidence" value="ECO:0007669"/>
    <property type="project" value="InterPro"/>
</dbReference>
<evidence type="ECO:0000256" key="2">
    <source>
        <dbReference type="ARBA" id="ARBA00023125"/>
    </source>
</evidence>
<dbReference type="SMART" id="SM00421">
    <property type="entry name" value="HTH_LUXR"/>
    <property type="match status" value="1"/>
</dbReference>
<gene>
    <name evidence="6" type="ORF">KBY27_16795</name>
</gene>
<dbReference type="Gene3D" id="3.40.50.2300">
    <property type="match status" value="1"/>
</dbReference>
<dbReference type="PROSITE" id="PS50043">
    <property type="entry name" value="HTH_LUXR_2"/>
    <property type="match status" value="1"/>
</dbReference>
<dbReference type="InterPro" id="IPR000792">
    <property type="entry name" value="Tscrpt_reg_LuxR_C"/>
</dbReference>
<dbReference type="InterPro" id="IPR011006">
    <property type="entry name" value="CheY-like_superfamily"/>
</dbReference>
<dbReference type="SMART" id="SM00448">
    <property type="entry name" value="REC"/>
    <property type="match status" value="1"/>
</dbReference>
<keyword evidence="2" id="KW-0238">DNA-binding</keyword>
<dbReference type="Pfam" id="PF00196">
    <property type="entry name" value="GerE"/>
    <property type="match status" value="1"/>
</dbReference>
<dbReference type="SUPFAM" id="SSF46894">
    <property type="entry name" value="C-terminal effector domain of the bipartite response regulators"/>
    <property type="match status" value="1"/>
</dbReference>
<dbReference type="CDD" id="cd17535">
    <property type="entry name" value="REC_NarL-like"/>
    <property type="match status" value="1"/>
</dbReference>
<dbReference type="PRINTS" id="PR00038">
    <property type="entry name" value="HTHLUXR"/>
</dbReference>
<name>A0A9Q3ZPI9_9RHOB</name>
<dbReference type="EMBL" id="JAGQAF010000011">
    <property type="protein sequence ID" value="MCE8539116.1"/>
    <property type="molecule type" value="Genomic_DNA"/>
</dbReference>
<dbReference type="InterPro" id="IPR051015">
    <property type="entry name" value="EvgA-like"/>
</dbReference>
<dbReference type="CDD" id="cd06170">
    <property type="entry name" value="LuxR_C_like"/>
    <property type="match status" value="1"/>
</dbReference>
<dbReference type="GO" id="GO:0003677">
    <property type="term" value="F:DNA binding"/>
    <property type="evidence" value="ECO:0007669"/>
    <property type="project" value="UniProtKB-KW"/>
</dbReference>
<organism evidence="6 7">
    <name type="scientific">Ruegeria pomeroyi</name>
    <dbReference type="NCBI Taxonomy" id="89184"/>
    <lineage>
        <taxon>Bacteria</taxon>
        <taxon>Pseudomonadati</taxon>
        <taxon>Pseudomonadota</taxon>
        <taxon>Alphaproteobacteria</taxon>
        <taxon>Rhodobacterales</taxon>
        <taxon>Roseobacteraceae</taxon>
        <taxon>Ruegeria</taxon>
    </lineage>
</organism>
<dbReference type="PANTHER" id="PTHR45566">
    <property type="entry name" value="HTH-TYPE TRANSCRIPTIONAL REGULATOR YHJB-RELATED"/>
    <property type="match status" value="1"/>
</dbReference>
<dbReference type="AlphaFoldDB" id="A0A9Q3ZPI9"/>
<dbReference type="InterPro" id="IPR016032">
    <property type="entry name" value="Sig_transdc_resp-reg_C-effctor"/>
</dbReference>
<dbReference type="GO" id="GO:0006355">
    <property type="term" value="P:regulation of DNA-templated transcription"/>
    <property type="evidence" value="ECO:0007669"/>
    <property type="project" value="InterPro"/>
</dbReference>
<comment type="caution">
    <text evidence="6">The sequence shown here is derived from an EMBL/GenBank/DDBJ whole genome shotgun (WGS) entry which is preliminary data.</text>
</comment>
<dbReference type="PANTHER" id="PTHR45566:SF1">
    <property type="entry name" value="HTH-TYPE TRANSCRIPTIONAL REGULATOR YHJB-RELATED"/>
    <property type="match status" value="1"/>
</dbReference>
<dbReference type="InterPro" id="IPR001789">
    <property type="entry name" value="Sig_transdc_resp-reg_receiver"/>
</dbReference>
<reference evidence="6" key="1">
    <citation type="journal article" date="2021" name="Environ. Microbiol.">
        <title>Cryptic niche differentiation of novel sediment ecotypes of Rugeria pomeroyi correlates with nitrate respiration.</title>
        <authorList>
            <person name="Lin X."/>
            <person name="McNichol J."/>
            <person name="Chu X."/>
            <person name="Qian Y."/>
            <person name="Luo H."/>
        </authorList>
    </citation>
    <scope>NUCLEOTIDE SEQUENCE</scope>
    <source>
        <strain evidence="6">SZCCDBB064</strain>
    </source>
</reference>